<dbReference type="Proteomes" id="UP001365542">
    <property type="component" value="Unassembled WGS sequence"/>
</dbReference>
<protein>
    <recommendedName>
        <fullName evidence="3">F-box domain-containing protein</fullName>
    </recommendedName>
</protein>
<comment type="caution">
    <text evidence="1">The sequence shown here is derived from an EMBL/GenBank/DDBJ whole genome shotgun (WGS) entry which is preliminary data.</text>
</comment>
<keyword evidence="2" id="KW-1185">Reference proteome</keyword>
<proteinExistence type="predicted"/>
<dbReference type="AlphaFoldDB" id="A0AAV9X525"/>
<sequence>MVLSLQTLATEILVRIFEEIAEDISYSNKSLQNLGLTCKRFLPIAEWIFYREITVRCTNEATTERFHRLVSHISNTPRLKGYVQYIYVYEFYPRNHKFIAASYREQWENGDKLKLEMLLQNTIDPRELEYYQTAYDRGNSFRHPLDNLIYLLPELTALKKFSWCPDITGPYLQEHFLDALRPLAATEGQAGFEVHLVFDTELLETRLQSISFVHSLELWSYNFSDLKHLLEVLRACPNLNALKIILQGGFVPFTMLIDPTKLEYEQATEEELSKLKRIIQSIEFRHHYEGNIEDDRTQYYEIPDSLGFVLRESGLSEIVSDSSNVFTKAWGSEGGYKGVQSIGAFLEDRWKGIVNVDVMPIRDFVMRCDNLTHLEVWNAFGVFEADCDGFFQQVGPRLHELVIHEFERRAGLCRRNVLSIDMIKTIGRHCRKLNHFGMDVNYKNAWPFFVFDAITESFSHISHLSLFFEIGTSRFKTPLRPAVTETSAAYLWEYIYSKMLSSLASNNNKSTICKGLEKPALRILDLTSGNFFKRKENMYNSLSWLTNERQRFCVTRAGLQDQSGMYACTVTCREVEEAKLLPESRQNTDPVMILDYAVERAKTGAEYCRWPENPHYVKLAAVYESSAPVEDGDNFHR</sequence>
<name>A0AAV9X525_9PEZI</name>
<organism evidence="1 2">
    <name type="scientific">Orbilia ellipsospora</name>
    <dbReference type="NCBI Taxonomy" id="2528407"/>
    <lineage>
        <taxon>Eukaryota</taxon>
        <taxon>Fungi</taxon>
        <taxon>Dikarya</taxon>
        <taxon>Ascomycota</taxon>
        <taxon>Pezizomycotina</taxon>
        <taxon>Orbiliomycetes</taxon>
        <taxon>Orbiliales</taxon>
        <taxon>Orbiliaceae</taxon>
        <taxon>Orbilia</taxon>
    </lineage>
</organism>
<accession>A0AAV9X525</accession>
<gene>
    <name evidence="1" type="ORF">TWF694_001795</name>
</gene>
<evidence type="ECO:0000313" key="1">
    <source>
        <dbReference type="EMBL" id="KAK6535333.1"/>
    </source>
</evidence>
<evidence type="ECO:0000313" key="2">
    <source>
        <dbReference type="Proteomes" id="UP001365542"/>
    </source>
</evidence>
<reference evidence="1 2" key="1">
    <citation type="submission" date="2019-10" db="EMBL/GenBank/DDBJ databases">
        <authorList>
            <person name="Palmer J.M."/>
        </authorList>
    </citation>
    <scope>NUCLEOTIDE SEQUENCE [LARGE SCALE GENOMIC DNA]</scope>
    <source>
        <strain evidence="1 2">TWF694</strain>
    </source>
</reference>
<evidence type="ECO:0008006" key="3">
    <source>
        <dbReference type="Google" id="ProtNLM"/>
    </source>
</evidence>
<dbReference type="EMBL" id="JAVHJO010000010">
    <property type="protein sequence ID" value="KAK6535333.1"/>
    <property type="molecule type" value="Genomic_DNA"/>
</dbReference>